<protein>
    <submittedName>
        <fullName evidence="2">Uncharacterized protein</fullName>
    </submittedName>
</protein>
<sequence length="887" mass="102972">MSDSRGAGRPEDDGKENRKRRQRSEPACGGSSGWQIASNSRCLACGRLGSMCDCKKTRLDPQLKRRKLDSMLLHTPYVRCKQLRALDELSREESKYRRRLVDRWGDGVESMRHAAFTHRRTLLLLLQETASREALLAAERKARSERMAAGDLHIVLFAIAGHEREERGQLCAAAQREAQVLLAWHGAMFYLLSLQSREAAFRDALVNHEAAAHAALRSHNFDLLNRMDADAKERRALYEAFWERREQLAAEWRGDVEVLQSAIATDQRRLAWMMQGRGEVCELCERQKAELGAEEEESRLRLCALAREELHAVLTQVRVREAQRGAFAQEEAGARDAILQDEVAACNALWLFFRDGAKEALEVEQLKYEQRGAALRAAIHHLRSLAEEEAAVFASLNAQERRERDLRQQWSLEKKQQRNELEEVAFHHLRLVAEEEGAARHAALTAMREAEVGVAAWLQHKSRMLRELADTALGQKGEIRLQEHEHRFALVSRKAEQEDAVRRWIEQKEFVRQSLIAEETTHRIHTVEAEHAAREELSWRFDTWRDACQTIMHERIEKQKAFQQKALQVLRDILEEEAKAVTLMRRLFEDDRERATHEENHRRMLEMWNAETECRTYVLQQEVRHRESIATQMHLQESFFTREAQELLKARICEVVAIEESQRTVLLRLCSEATEQLYFDSRQSWEEAERAEKERVLAELLEREAALLEDARLYREDEPLLFSNVETPSQELRQSTAAAPTEDPWSAQRELLLAELGGQKEDVVSLPSAAVSFLASVVDAVARRESSLTEALHQAELALKEAKQKLVNQRQQLSDAKERWEESREKMDRDAAEHETRVAMHRDTRQRDEAQLERERARLRAKTEELRKMQNGISRMRESIHNQYRKR</sequence>
<evidence type="ECO:0000313" key="2">
    <source>
        <dbReference type="EMBL" id="RNF26838.1"/>
    </source>
</evidence>
<comment type="caution">
    <text evidence="2">The sequence shown here is derived from an EMBL/GenBank/DDBJ whole genome shotgun (WGS) entry which is preliminary data.</text>
</comment>
<dbReference type="RefSeq" id="XP_029232044.1">
    <property type="nucleotide sequence ID" value="XM_029367859.1"/>
</dbReference>
<dbReference type="AlphaFoldDB" id="A0A3R7N7S5"/>
<feature type="compositionally biased region" description="Basic and acidic residues" evidence="1">
    <location>
        <begin position="815"/>
        <end position="868"/>
    </location>
</feature>
<reference evidence="2 3" key="1">
    <citation type="journal article" date="2018" name="BMC Genomics">
        <title>Genomic comparison of Trypanosoma conorhini and Trypanosoma rangeli to Trypanosoma cruzi strains of high and low virulence.</title>
        <authorList>
            <person name="Bradwell K.R."/>
            <person name="Koparde V.N."/>
            <person name="Matveyev A.V."/>
            <person name="Serrano M.G."/>
            <person name="Alves J.M."/>
            <person name="Parikh H."/>
            <person name="Huang B."/>
            <person name="Lee V."/>
            <person name="Espinosa-Alvarez O."/>
            <person name="Ortiz P.A."/>
            <person name="Costa-Martins A.G."/>
            <person name="Teixeira M.M."/>
            <person name="Buck G.A."/>
        </authorList>
    </citation>
    <scope>NUCLEOTIDE SEQUENCE [LARGE SCALE GENOMIC DNA]</scope>
    <source>
        <strain evidence="2 3">025E</strain>
    </source>
</reference>
<dbReference type="OrthoDB" id="251281at2759"/>
<name>A0A3R7N7S5_9TRYP</name>
<keyword evidence="3" id="KW-1185">Reference proteome</keyword>
<proteinExistence type="predicted"/>
<feature type="region of interest" description="Disordered" evidence="1">
    <location>
        <begin position="1"/>
        <end position="34"/>
    </location>
</feature>
<dbReference type="GeneID" id="40314531"/>
<evidence type="ECO:0000313" key="3">
    <source>
        <dbReference type="Proteomes" id="UP000284403"/>
    </source>
</evidence>
<evidence type="ECO:0000256" key="1">
    <source>
        <dbReference type="SAM" id="MobiDB-lite"/>
    </source>
</evidence>
<dbReference type="EMBL" id="MKKU01000025">
    <property type="protein sequence ID" value="RNF26838.1"/>
    <property type="molecule type" value="Genomic_DNA"/>
</dbReference>
<organism evidence="2 3">
    <name type="scientific">Trypanosoma conorhini</name>
    <dbReference type="NCBI Taxonomy" id="83891"/>
    <lineage>
        <taxon>Eukaryota</taxon>
        <taxon>Discoba</taxon>
        <taxon>Euglenozoa</taxon>
        <taxon>Kinetoplastea</taxon>
        <taxon>Metakinetoplastina</taxon>
        <taxon>Trypanosomatida</taxon>
        <taxon>Trypanosomatidae</taxon>
        <taxon>Trypanosoma</taxon>
    </lineage>
</organism>
<dbReference type="Proteomes" id="UP000284403">
    <property type="component" value="Unassembled WGS sequence"/>
</dbReference>
<feature type="compositionally biased region" description="Polar residues" evidence="1">
    <location>
        <begin position="725"/>
        <end position="738"/>
    </location>
</feature>
<feature type="region of interest" description="Disordered" evidence="1">
    <location>
        <begin position="725"/>
        <end position="744"/>
    </location>
</feature>
<feature type="region of interest" description="Disordered" evidence="1">
    <location>
        <begin position="813"/>
        <end position="887"/>
    </location>
</feature>
<gene>
    <name evidence="2" type="ORF">Tco025E_00920</name>
</gene>
<accession>A0A3R7N7S5</accession>
<feature type="compositionally biased region" description="Basic and acidic residues" evidence="1">
    <location>
        <begin position="1"/>
        <end position="16"/>
    </location>
</feature>